<gene>
    <name evidence="2" type="ORF">DLJ59_26095</name>
</gene>
<sequence>MSNGIEPQEVQKALRQANLRIALETYVHWLPKEDRPRRLVGSFLRPADGNSSAHPGSQDHA</sequence>
<dbReference type="RefSeq" id="WP_124775442.1">
    <property type="nucleotide sequence ID" value="NZ_JBEZFR010000001.1"/>
</dbReference>
<evidence type="ECO:0000313" key="2">
    <source>
        <dbReference type="EMBL" id="RQW98941.1"/>
    </source>
</evidence>
<dbReference type="OrthoDB" id="3405403at2"/>
<accession>A0A3N9WDG1</accession>
<proteinExistence type="predicted"/>
<organism evidence="2 3">
    <name type="scientific">Micromonospora inaquosa</name>
    <dbReference type="NCBI Taxonomy" id="2203716"/>
    <lineage>
        <taxon>Bacteria</taxon>
        <taxon>Bacillati</taxon>
        <taxon>Actinomycetota</taxon>
        <taxon>Actinomycetes</taxon>
        <taxon>Micromonosporales</taxon>
        <taxon>Micromonosporaceae</taxon>
        <taxon>Micromonospora</taxon>
    </lineage>
</organism>
<protein>
    <submittedName>
        <fullName evidence="2">Uncharacterized protein</fullName>
    </submittedName>
</protein>
<feature type="region of interest" description="Disordered" evidence="1">
    <location>
        <begin position="42"/>
        <end position="61"/>
    </location>
</feature>
<name>A0A3N9WDG1_9ACTN</name>
<dbReference type="Proteomes" id="UP000282312">
    <property type="component" value="Unassembled WGS sequence"/>
</dbReference>
<keyword evidence="3" id="KW-1185">Reference proteome</keyword>
<comment type="caution">
    <text evidence="2">The sequence shown here is derived from an EMBL/GenBank/DDBJ whole genome shotgun (WGS) entry which is preliminary data.</text>
</comment>
<evidence type="ECO:0000313" key="3">
    <source>
        <dbReference type="Proteomes" id="UP000282312"/>
    </source>
</evidence>
<evidence type="ECO:0000256" key="1">
    <source>
        <dbReference type="SAM" id="MobiDB-lite"/>
    </source>
</evidence>
<reference evidence="2 3" key="1">
    <citation type="submission" date="2018-05" db="EMBL/GenBank/DDBJ databases">
        <title>Micromonospora from Atacama Desert.</title>
        <authorList>
            <person name="Carro L."/>
            <person name="Goodfellow M."/>
            <person name="Klenk H.-P."/>
        </authorList>
    </citation>
    <scope>NUCLEOTIDE SEQUENCE [LARGE SCALE GENOMIC DNA]</scope>
    <source>
        <strain evidence="2 3">LB39</strain>
    </source>
</reference>
<dbReference type="EMBL" id="QGSZ01000282">
    <property type="protein sequence ID" value="RQW98941.1"/>
    <property type="molecule type" value="Genomic_DNA"/>
</dbReference>
<dbReference type="AlphaFoldDB" id="A0A3N9WDG1"/>